<reference evidence="2" key="1">
    <citation type="submission" date="2018-06" db="EMBL/GenBank/DDBJ databases">
        <authorList>
            <consortium name="Pathogen Informatics"/>
        </authorList>
    </citation>
    <scope>NUCLEOTIDE SEQUENCE [LARGE SCALE GENOMIC DNA]</scope>
    <source>
        <strain evidence="2">NCTC10132</strain>
    </source>
</reference>
<keyword evidence="1" id="KW-0808">Transferase</keyword>
<sequence length="51" mass="5900">MLSNGVDLTTISRFKNKTSKFAQRILSPSELIKYEQINNNNQKALFLARAW</sequence>
<evidence type="ECO:0000313" key="1">
    <source>
        <dbReference type="EMBL" id="SYV97487.1"/>
    </source>
</evidence>
<feature type="non-terminal residue" evidence="1">
    <location>
        <position position="51"/>
    </location>
</feature>
<accession>A0A3B0PNV5</accession>
<protein>
    <submittedName>
        <fullName evidence="1">Phosphopantetheine--protein transferase domain</fullName>
    </submittedName>
</protein>
<organism evidence="1 2">
    <name type="scientific">Mycoplasmopsis edwardii</name>
    <dbReference type="NCBI Taxonomy" id="53558"/>
    <lineage>
        <taxon>Bacteria</taxon>
        <taxon>Bacillati</taxon>
        <taxon>Mycoplasmatota</taxon>
        <taxon>Mycoplasmoidales</taxon>
        <taxon>Metamycoplasmataceae</taxon>
        <taxon>Mycoplasmopsis</taxon>
    </lineage>
</organism>
<dbReference type="Gene3D" id="3.90.470.20">
    <property type="entry name" value="4'-phosphopantetheinyl transferase domain"/>
    <property type="match status" value="1"/>
</dbReference>
<gene>
    <name evidence="1" type="ORF">NCTC10132_00853</name>
</gene>
<dbReference type="SUPFAM" id="SSF56214">
    <property type="entry name" value="4'-phosphopantetheinyl transferase"/>
    <property type="match status" value="1"/>
</dbReference>
<dbReference type="InterPro" id="IPR037143">
    <property type="entry name" value="4-PPantetheinyl_Trfase_dom_sf"/>
</dbReference>
<dbReference type="AlphaFoldDB" id="A0A3B0PNV5"/>
<dbReference type="GO" id="GO:0000287">
    <property type="term" value="F:magnesium ion binding"/>
    <property type="evidence" value="ECO:0007669"/>
    <property type="project" value="InterPro"/>
</dbReference>
<proteinExistence type="predicted"/>
<dbReference type="KEGG" id="medw:NCTC10132_00853"/>
<dbReference type="EMBL" id="LS991951">
    <property type="protein sequence ID" value="SYV97487.1"/>
    <property type="molecule type" value="Genomic_DNA"/>
</dbReference>
<dbReference type="Proteomes" id="UP000257559">
    <property type="component" value="Chromosome"/>
</dbReference>
<evidence type="ECO:0000313" key="2">
    <source>
        <dbReference type="Proteomes" id="UP000257559"/>
    </source>
</evidence>
<keyword evidence="2" id="KW-1185">Reference proteome</keyword>
<name>A0A3B0PNV5_9BACT</name>
<dbReference type="GO" id="GO:0008897">
    <property type="term" value="F:holo-[acyl-carrier-protein] synthase activity"/>
    <property type="evidence" value="ECO:0007669"/>
    <property type="project" value="InterPro"/>
</dbReference>